<name>A0A7M1RTC7_9CAUD</name>
<proteinExistence type="predicted"/>
<reference evidence="1 2" key="1">
    <citation type="submission" date="2020-09" db="EMBL/GenBank/DDBJ databases">
        <authorList>
            <person name="Li C."/>
            <person name="Ding Y."/>
            <person name="Wu Q."/>
        </authorList>
    </citation>
    <scope>NUCLEOTIDE SEQUENCE [LARGE SCALE GENOMIC DNA]</scope>
</reference>
<keyword evidence="2" id="KW-1185">Reference proteome</keyword>
<dbReference type="Proteomes" id="UP000593635">
    <property type="component" value="Segment"/>
</dbReference>
<protein>
    <submittedName>
        <fullName evidence="1">Uncharacterized protein</fullName>
    </submittedName>
</protein>
<dbReference type="GeneID" id="65132319"/>
<dbReference type="KEGG" id="vg:65132319"/>
<accession>A0A7M1RTC7</accession>
<dbReference type="EMBL" id="MW012634">
    <property type="protein sequence ID" value="QOR56300.1"/>
    <property type="molecule type" value="Genomic_DNA"/>
</dbReference>
<organism evidence="1 2">
    <name type="scientific">Bacillus phage DLc1</name>
    <dbReference type="NCBI Taxonomy" id="2777318"/>
    <lineage>
        <taxon>Viruses</taxon>
        <taxon>Duplodnaviria</taxon>
        <taxon>Heunggongvirae</taxon>
        <taxon>Uroviricota</taxon>
        <taxon>Caudoviricetes</taxon>
        <taxon>Salasmaviridae</taxon>
        <taxon>Huangshavirus</taxon>
        <taxon>Huangshavirus dlcuna</taxon>
    </lineage>
</organism>
<evidence type="ECO:0000313" key="1">
    <source>
        <dbReference type="EMBL" id="QOR56300.1"/>
    </source>
</evidence>
<sequence length="41" mass="4766">MFKASVKLKSGIKTHIIFYSKQEMIEFELQGHAIIRSIKVD</sequence>
<dbReference type="RefSeq" id="YP_010113781.1">
    <property type="nucleotide sequence ID" value="NC_055908.1"/>
</dbReference>
<evidence type="ECO:0000313" key="2">
    <source>
        <dbReference type="Proteomes" id="UP000593635"/>
    </source>
</evidence>